<dbReference type="AlphaFoldDB" id="A0A812PZC2"/>
<evidence type="ECO:0000259" key="11">
    <source>
        <dbReference type="PROSITE" id="PS50222"/>
    </source>
</evidence>
<dbReference type="InterPro" id="IPR000719">
    <property type="entry name" value="Prot_kinase_dom"/>
</dbReference>
<proteinExistence type="inferred from homology"/>
<dbReference type="PANTHER" id="PTHR24349">
    <property type="entry name" value="SERINE/THREONINE-PROTEIN KINASE"/>
    <property type="match status" value="1"/>
</dbReference>
<dbReference type="InterPro" id="IPR011009">
    <property type="entry name" value="Kinase-like_dom_sf"/>
</dbReference>
<evidence type="ECO:0000256" key="1">
    <source>
        <dbReference type="ARBA" id="ARBA00001946"/>
    </source>
</evidence>
<evidence type="ECO:0000256" key="6">
    <source>
        <dbReference type="ARBA" id="ARBA00022837"/>
    </source>
</evidence>
<keyword evidence="7" id="KW-0067">ATP-binding</keyword>
<dbReference type="EMBL" id="CAJNDS010002185">
    <property type="protein sequence ID" value="CAE7363166.1"/>
    <property type="molecule type" value="Genomic_DNA"/>
</dbReference>
<dbReference type="InterPro" id="IPR018247">
    <property type="entry name" value="EF_Hand_1_Ca_BS"/>
</dbReference>
<dbReference type="Pfam" id="PF00069">
    <property type="entry name" value="Pkinase"/>
    <property type="match status" value="1"/>
</dbReference>
<evidence type="ECO:0000256" key="4">
    <source>
        <dbReference type="ARBA" id="ARBA00022741"/>
    </source>
</evidence>
<feature type="domain" description="EF-hand" evidence="11">
    <location>
        <begin position="324"/>
        <end position="360"/>
    </location>
</feature>
<dbReference type="Gene3D" id="1.10.238.10">
    <property type="entry name" value="EF-hand"/>
    <property type="match status" value="2"/>
</dbReference>
<evidence type="ECO:0000256" key="5">
    <source>
        <dbReference type="ARBA" id="ARBA00022777"/>
    </source>
</evidence>
<evidence type="ECO:0000256" key="2">
    <source>
        <dbReference type="ARBA" id="ARBA00022527"/>
    </source>
</evidence>
<dbReference type="PROSITE" id="PS50222">
    <property type="entry name" value="EF_HAND_2"/>
    <property type="match status" value="3"/>
</dbReference>
<keyword evidence="6" id="KW-0106">Calcium</keyword>
<feature type="domain" description="EF-hand" evidence="11">
    <location>
        <begin position="288"/>
        <end position="323"/>
    </location>
</feature>
<evidence type="ECO:0000313" key="13">
    <source>
        <dbReference type="Proteomes" id="UP000604046"/>
    </source>
</evidence>
<comment type="cofactor">
    <cofactor evidence="1">
        <name>Mg(2+)</name>
        <dbReference type="ChEBI" id="CHEBI:18420"/>
    </cofactor>
</comment>
<dbReference type="GO" id="GO:0004674">
    <property type="term" value="F:protein serine/threonine kinase activity"/>
    <property type="evidence" value="ECO:0007669"/>
    <property type="project" value="UniProtKB-KW"/>
</dbReference>
<dbReference type="InterPro" id="IPR008271">
    <property type="entry name" value="Ser/Thr_kinase_AS"/>
</dbReference>
<dbReference type="SMART" id="SM00054">
    <property type="entry name" value="EFh"/>
    <property type="match status" value="4"/>
</dbReference>
<dbReference type="InterPro" id="IPR050205">
    <property type="entry name" value="CDPK_Ser/Thr_kinases"/>
</dbReference>
<evidence type="ECO:0000256" key="8">
    <source>
        <dbReference type="ARBA" id="ARBA00024334"/>
    </source>
</evidence>
<dbReference type="InterPro" id="IPR002048">
    <property type="entry name" value="EF_hand_dom"/>
</dbReference>
<accession>A0A812PZC2</accession>
<dbReference type="SUPFAM" id="SSF47473">
    <property type="entry name" value="EF-hand"/>
    <property type="match status" value="1"/>
</dbReference>
<sequence length="409" mass="46626">MDKNTGTGTQPDNRFAYMLVLIRYCEGREVFDRIMEQGLIQESTTAEIVRQAASALLYAHNRGIAHRDMKPENICFCSKDVTNNHVKLIDWGLGFYFGQGRMNSAVGSLTYAAPEVLEAKEKQGYTAACDLWSLGVVTYVMLCGKPPFWGNYNEQLRRMKRETFPMSDATWQQISRPAKDLIRGLLRADPKQRMKLEDVLRNPWLRLQESQSAMDTKIASQVLTNLRQFSRTSQFFTICVASVARQLDHKSLRDVHKVFAEMDTNGDGVLELHEVRAGFQKFFGRDSPQVQDVEQVFQKLDLDGSGFIDYTEFCAAGIGERVSLEEDVLWAAFKAFDVQDDDGRITKEEIQQVLRSGDVNKLWTPQVCQEVAEDIFENFDQNGDGSLDFQDDSTVGKRRSPVKKRAHER</sequence>
<protein>
    <submittedName>
        <fullName evidence="12">CPK2 protein</fullName>
    </submittedName>
</protein>
<evidence type="ECO:0000256" key="3">
    <source>
        <dbReference type="ARBA" id="ARBA00022679"/>
    </source>
</evidence>
<feature type="region of interest" description="Disordered" evidence="9">
    <location>
        <begin position="382"/>
        <end position="409"/>
    </location>
</feature>
<dbReference type="PROSITE" id="PS50011">
    <property type="entry name" value="PROTEIN_KINASE_DOM"/>
    <property type="match status" value="1"/>
</dbReference>
<keyword evidence="3" id="KW-0808">Transferase</keyword>
<keyword evidence="5" id="KW-0418">Kinase</keyword>
<dbReference type="GO" id="GO:0005509">
    <property type="term" value="F:calcium ion binding"/>
    <property type="evidence" value="ECO:0007669"/>
    <property type="project" value="InterPro"/>
</dbReference>
<dbReference type="Pfam" id="PF13499">
    <property type="entry name" value="EF-hand_7"/>
    <property type="match status" value="2"/>
</dbReference>
<name>A0A812PZC2_9DINO</name>
<dbReference type="SMART" id="SM00220">
    <property type="entry name" value="S_TKc"/>
    <property type="match status" value="1"/>
</dbReference>
<feature type="compositionally biased region" description="Basic residues" evidence="9">
    <location>
        <begin position="396"/>
        <end position="409"/>
    </location>
</feature>
<comment type="caution">
    <text evidence="12">The sequence shown here is derived from an EMBL/GenBank/DDBJ whole genome shotgun (WGS) entry which is preliminary data.</text>
</comment>
<reference evidence="12" key="1">
    <citation type="submission" date="2021-02" db="EMBL/GenBank/DDBJ databases">
        <authorList>
            <person name="Dougan E. K."/>
            <person name="Rhodes N."/>
            <person name="Thang M."/>
            <person name="Chan C."/>
        </authorList>
    </citation>
    <scope>NUCLEOTIDE SEQUENCE</scope>
</reference>
<keyword evidence="13" id="KW-1185">Reference proteome</keyword>
<keyword evidence="2" id="KW-0723">Serine/threonine-protein kinase</keyword>
<dbReference type="PROSITE" id="PS00018">
    <property type="entry name" value="EF_HAND_1"/>
    <property type="match status" value="2"/>
</dbReference>
<evidence type="ECO:0000256" key="7">
    <source>
        <dbReference type="ARBA" id="ARBA00022840"/>
    </source>
</evidence>
<dbReference type="SUPFAM" id="SSF56112">
    <property type="entry name" value="Protein kinase-like (PK-like)"/>
    <property type="match status" value="1"/>
</dbReference>
<organism evidence="12 13">
    <name type="scientific">Symbiodinium natans</name>
    <dbReference type="NCBI Taxonomy" id="878477"/>
    <lineage>
        <taxon>Eukaryota</taxon>
        <taxon>Sar</taxon>
        <taxon>Alveolata</taxon>
        <taxon>Dinophyceae</taxon>
        <taxon>Suessiales</taxon>
        <taxon>Symbiodiniaceae</taxon>
        <taxon>Symbiodinium</taxon>
    </lineage>
</organism>
<dbReference type="PROSITE" id="PS00108">
    <property type="entry name" value="PROTEIN_KINASE_ST"/>
    <property type="match status" value="1"/>
</dbReference>
<feature type="domain" description="Protein kinase" evidence="10">
    <location>
        <begin position="1"/>
        <end position="205"/>
    </location>
</feature>
<dbReference type="OrthoDB" id="1738954at2759"/>
<gene>
    <name evidence="12" type="primary">CPK2</name>
    <name evidence="12" type="ORF">SNAT2548_LOCUS19613</name>
</gene>
<keyword evidence="4" id="KW-0547">Nucleotide-binding</keyword>
<evidence type="ECO:0000256" key="9">
    <source>
        <dbReference type="SAM" id="MobiDB-lite"/>
    </source>
</evidence>
<dbReference type="Gene3D" id="1.10.510.10">
    <property type="entry name" value="Transferase(Phosphotransferase) domain 1"/>
    <property type="match status" value="1"/>
</dbReference>
<evidence type="ECO:0000313" key="12">
    <source>
        <dbReference type="EMBL" id="CAE7363166.1"/>
    </source>
</evidence>
<dbReference type="Proteomes" id="UP000604046">
    <property type="component" value="Unassembled WGS sequence"/>
</dbReference>
<dbReference type="CDD" id="cd00051">
    <property type="entry name" value="EFh"/>
    <property type="match status" value="1"/>
</dbReference>
<evidence type="ECO:0000259" key="10">
    <source>
        <dbReference type="PROSITE" id="PS50011"/>
    </source>
</evidence>
<dbReference type="GO" id="GO:0005524">
    <property type="term" value="F:ATP binding"/>
    <property type="evidence" value="ECO:0007669"/>
    <property type="project" value="UniProtKB-KW"/>
</dbReference>
<feature type="domain" description="EF-hand" evidence="11">
    <location>
        <begin position="250"/>
        <end position="285"/>
    </location>
</feature>
<dbReference type="InterPro" id="IPR011992">
    <property type="entry name" value="EF-hand-dom_pair"/>
</dbReference>
<comment type="similarity">
    <text evidence="8">Belongs to the protein kinase superfamily. Ser/Thr protein kinase family. CDPK subfamily.</text>
</comment>